<dbReference type="PANTHER" id="PTHR21879:SF10">
    <property type="entry name" value="LP14110P"/>
    <property type="match status" value="1"/>
</dbReference>
<evidence type="ECO:0000256" key="3">
    <source>
        <dbReference type="SAM" id="SignalP"/>
    </source>
</evidence>
<keyword evidence="2" id="KW-0472">Membrane</keyword>
<evidence type="ECO:0000313" key="5">
    <source>
        <dbReference type="Proteomes" id="UP000007151"/>
    </source>
</evidence>
<name>A0A212F3S2_DANPL</name>
<dbReference type="GO" id="GO:0016020">
    <property type="term" value="C:membrane"/>
    <property type="evidence" value="ECO:0007669"/>
    <property type="project" value="TreeGrafter"/>
</dbReference>
<dbReference type="FunCoup" id="A0A212F3S2">
    <property type="interactions" value="71"/>
</dbReference>
<feature type="signal peptide" evidence="3">
    <location>
        <begin position="1"/>
        <end position="22"/>
    </location>
</feature>
<comment type="caution">
    <text evidence="4">The sequence shown here is derived from an EMBL/GenBank/DDBJ whole genome shotgun (WGS) entry which is preliminary data.</text>
</comment>
<protein>
    <submittedName>
        <fullName evidence="4">Uncharacterized protein</fullName>
    </submittedName>
</protein>
<feature type="transmembrane region" description="Helical" evidence="2">
    <location>
        <begin position="209"/>
        <end position="228"/>
    </location>
</feature>
<proteinExistence type="predicted"/>
<keyword evidence="2" id="KW-1133">Transmembrane helix</keyword>
<dbReference type="eggNOG" id="ENOG502QU9Q">
    <property type="taxonomic scope" value="Eukaryota"/>
</dbReference>
<dbReference type="InterPro" id="IPR012464">
    <property type="entry name" value="DUF1676"/>
</dbReference>
<evidence type="ECO:0000256" key="2">
    <source>
        <dbReference type="SAM" id="Phobius"/>
    </source>
</evidence>
<feature type="transmembrane region" description="Helical" evidence="2">
    <location>
        <begin position="240"/>
        <end position="257"/>
    </location>
</feature>
<dbReference type="EMBL" id="AGBW02010496">
    <property type="protein sequence ID" value="OWR48387.1"/>
    <property type="molecule type" value="Genomic_DNA"/>
</dbReference>
<organism evidence="4 5">
    <name type="scientific">Danaus plexippus plexippus</name>
    <dbReference type="NCBI Taxonomy" id="278856"/>
    <lineage>
        <taxon>Eukaryota</taxon>
        <taxon>Metazoa</taxon>
        <taxon>Ecdysozoa</taxon>
        <taxon>Arthropoda</taxon>
        <taxon>Hexapoda</taxon>
        <taxon>Insecta</taxon>
        <taxon>Pterygota</taxon>
        <taxon>Neoptera</taxon>
        <taxon>Endopterygota</taxon>
        <taxon>Lepidoptera</taxon>
        <taxon>Glossata</taxon>
        <taxon>Ditrysia</taxon>
        <taxon>Papilionoidea</taxon>
        <taxon>Nymphalidae</taxon>
        <taxon>Danainae</taxon>
        <taxon>Danaini</taxon>
        <taxon>Danaina</taxon>
        <taxon>Danaus</taxon>
        <taxon>Danaus</taxon>
    </lineage>
</organism>
<keyword evidence="2" id="KW-0812">Transmembrane</keyword>
<evidence type="ECO:0000256" key="1">
    <source>
        <dbReference type="SAM" id="MobiDB-lite"/>
    </source>
</evidence>
<dbReference type="PANTHER" id="PTHR21879">
    <property type="entry name" value="FI03362P-RELATED-RELATED"/>
    <property type="match status" value="1"/>
</dbReference>
<reference evidence="4 5" key="1">
    <citation type="journal article" date="2011" name="Cell">
        <title>The monarch butterfly genome yields insights into long-distance migration.</title>
        <authorList>
            <person name="Zhan S."/>
            <person name="Merlin C."/>
            <person name="Boore J.L."/>
            <person name="Reppert S.M."/>
        </authorList>
    </citation>
    <scope>NUCLEOTIDE SEQUENCE [LARGE SCALE GENOMIC DNA]</scope>
    <source>
        <strain evidence="4">F-2</strain>
    </source>
</reference>
<gene>
    <name evidence="4" type="ORF">KGM_210273</name>
</gene>
<accession>A0A212F3S2</accession>
<dbReference type="OrthoDB" id="8196390at2759"/>
<dbReference type="Proteomes" id="UP000007151">
    <property type="component" value="Unassembled WGS sequence"/>
</dbReference>
<evidence type="ECO:0000313" key="4">
    <source>
        <dbReference type="EMBL" id="OWR48387.1"/>
    </source>
</evidence>
<sequence length="347" mass="38982">MLNRARWLMIAISAVLTLQSRGEGGIRLPDQPPKEETEGRSLNFVNDGDRGRSPQAQGRGLLDWIGLGEDQDPYIQQATQQCISGDLADCFKAQALRSFDDFFDKQAYELSENAILRRVESQARALAHEPPQLGSQARSDDSDWDGLVKYGLRKIERFLRSTAMELQLDDDVTSNGVIAPRFLDEIADEVDIIEDKKAPPFRRHKLKKLIIPMLLILKLFKLKLLLFLPLILGLASFKKFLGFMALIVPGVIGYFKFCKPNLSSPFSPNHYNGPQYSPAGIGLSPYRETHGPAQYGSHYEGYAGSHYNKYGSNGVAFREHDVTPQDLAYQGWEYRNKNGADIKAEEA</sequence>
<keyword evidence="3" id="KW-0732">Signal</keyword>
<dbReference type="AlphaFoldDB" id="A0A212F3S2"/>
<feature type="region of interest" description="Disordered" evidence="1">
    <location>
        <begin position="23"/>
        <end position="55"/>
    </location>
</feature>
<dbReference type="KEGG" id="dpl:KGM_210273"/>
<keyword evidence="5" id="KW-1185">Reference proteome</keyword>
<feature type="chain" id="PRO_5043321483" evidence="3">
    <location>
        <begin position="23"/>
        <end position="347"/>
    </location>
</feature>
<dbReference type="Pfam" id="PF07898">
    <property type="entry name" value="DUF1676"/>
    <property type="match status" value="1"/>
</dbReference>